<feature type="transmembrane region" description="Helical" evidence="6">
    <location>
        <begin position="85"/>
        <end position="104"/>
    </location>
</feature>
<feature type="transmembrane region" description="Helical" evidence="6">
    <location>
        <begin position="163"/>
        <end position="181"/>
    </location>
</feature>
<keyword evidence="8" id="KW-1185">Reference proteome</keyword>
<dbReference type="InterPro" id="IPR001123">
    <property type="entry name" value="LeuE-type"/>
</dbReference>
<dbReference type="EMBL" id="SOFL01000034">
    <property type="protein sequence ID" value="TFC01521.1"/>
    <property type="molecule type" value="Genomic_DNA"/>
</dbReference>
<feature type="transmembrane region" description="Helical" evidence="6">
    <location>
        <begin position="51"/>
        <end position="73"/>
    </location>
</feature>
<evidence type="ECO:0000256" key="1">
    <source>
        <dbReference type="ARBA" id="ARBA00004651"/>
    </source>
</evidence>
<dbReference type="GO" id="GO:0005886">
    <property type="term" value="C:plasma membrane"/>
    <property type="evidence" value="ECO:0007669"/>
    <property type="project" value="UniProtKB-SubCell"/>
</dbReference>
<dbReference type="PIRSF" id="PIRSF006324">
    <property type="entry name" value="LeuE"/>
    <property type="match status" value="1"/>
</dbReference>
<sequence>MPRIPCVLRQLAPVLWRLHLRDYDTKQCRPTVLIASPHLTDGEHLMQTSTFLLFMAACLPLVLAPGPSVAFILTTTLSSGRRAGLSGVAGVELGYVAHVLAAVIGISAVIAASATAFTVVKVLGAGYLIWLGIQAWRSRNNTLLADLATTGARVQPAKAFQRGLLVGVLNPKTAVFFLSFLPPFVKEGAGPAWVQMSVLGLIFIAMASLPDLIWALTGSGVRRLLPGIKMKTMERFSGTVLFGLAAYSLTARRA</sequence>
<evidence type="ECO:0000256" key="4">
    <source>
        <dbReference type="ARBA" id="ARBA00022989"/>
    </source>
</evidence>
<evidence type="ECO:0000256" key="3">
    <source>
        <dbReference type="ARBA" id="ARBA00022692"/>
    </source>
</evidence>
<dbReference type="Proteomes" id="UP000297907">
    <property type="component" value="Unassembled WGS sequence"/>
</dbReference>
<protein>
    <submittedName>
        <fullName evidence="7">LysE family translocator</fullName>
    </submittedName>
</protein>
<dbReference type="PANTHER" id="PTHR30086:SF20">
    <property type="entry name" value="ARGININE EXPORTER PROTEIN ARGO-RELATED"/>
    <property type="match status" value="1"/>
</dbReference>
<accession>A0A4V3ICK0</accession>
<evidence type="ECO:0000313" key="8">
    <source>
        <dbReference type="Proteomes" id="UP000297907"/>
    </source>
</evidence>
<feature type="transmembrane region" description="Helical" evidence="6">
    <location>
        <begin position="110"/>
        <end position="133"/>
    </location>
</feature>
<dbReference type="GO" id="GO:0015171">
    <property type="term" value="F:amino acid transmembrane transporter activity"/>
    <property type="evidence" value="ECO:0007669"/>
    <property type="project" value="TreeGrafter"/>
</dbReference>
<evidence type="ECO:0000256" key="2">
    <source>
        <dbReference type="ARBA" id="ARBA00022475"/>
    </source>
</evidence>
<gene>
    <name evidence="7" type="ORF">E3O42_10440</name>
</gene>
<dbReference type="Pfam" id="PF01810">
    <property type="entry name" value="LysE"/>
    <property type="match status" value="1"/>
</dbReference>
<dbReference type="AlphaFoldDB" id="A0A4V3ICK0"/>
<dbReference type="PANTHER" id="PTHR30086">
    <property type="entry name" value="ARGININE EXPORTER PROTEIN ARGO"/>
    <property type="match status" value="1"/>
</dbReference>
<evidence type="ECO:0000256" key="5">
    <source>
        <dbReference type="ARBA" id="ARBA00023136"/>
    </source>
</evidence>
<organism evidence="7 8">
    <name type="scientific">Cryobacterium adonitolivorans</name>
    <dbReference type="NCBI Taxonomy" id="1259189"/>
    <lineage>
        <taxon>Bacteria</taxon>
        <taxon>Bacillati</taxon>
        <taxon>Actinomycetota</taxon>
        <taxon>Actinomycetes</taxon>
        <taxon>Micrococcales</taxon>
        <taxon>Microbacteriaceae</taxon>
        <taxon>Cryobacterium</taxon>
    </lineage>
</organism>
<comment type="caution">
    <text evidence="7">The sequence shown here is derived from an EMBL/GenBank/DDBJ whole genome shotgun (WGS) entry which is preliminary data.</text>
</comment>
<keyword evidence="3 6" id="KW-0812">Transmembrane</keyword>
<keyword evidence="4 6" id="KW-1133">Transmembrane helix</keyword>
<reference evidence="7 8" key="1">
    <citation type="submission" date="2019-03" db="EMBL/GenBank/DDBJ databases">
        <title>Genomics of glacier-inhabiting Cryobacterium strains.</title>
        <authorList>
            <person name="Liu Q."/>
            <person name="Xin Y.-H."/>
        </authorList>
    </citation>
    <scope>NUCLEOTIDE SEQUENCE [LARGE SCALE GENOMIC DNA]</scope>
    <source>
        <strain evidence="7 8">RHLS22-1</strain>
    </source>
</reference>
<dbReference type="OrthoDB" id="3175972at2"/>
<keyword evidence="5 6" id="KW-0472">Membrane</keyword>
<evidence type="ECO:0000256" key="6">
    <source>
        <dbReference type="SAM" id="Phobius"/>
    </source>
</evidence>
<comment type="subcellular location">
    <subcellularLocation>
        <location evidence="1">Cell membrane</location>
        <topology evidence="1">Multi-pass membrane protein</topology>
    </subcellularLocation>
</comment>
<name>A0A4V3ICK0_9MICO</name>
<evidence type="ECO:0000313" key="7">
    <source>
        <dbReference type="EMBL" id="TFC01521.1"/>
    </source>
</evidence>
<keyword evidence="2" id="KW-1003">Cell membrane</keyword>
<proteinExistence type="predicted"/>
<feature type="transmembrane region" description="Helical" evidence="6">
    <location>
        <begin position="193"/>
        <end position="216"/>
    </location>
</feature>